<evidence type="ECO:0000313" key="2">
    <source>
        <dbReference type="EMBL" id="MDS0301374.1"/>
    </source>
</evidence>
<reference evidence="2 3" key="1">
    <citation type="submission" date="2022-06" db="EMBL/GenBank/DDBJ databases">
        <title>Halogeometricum sp. a new haloarchaeum isolate from saline soil.</title>
        <authorList>
            <person name="Strakova D."/>
            <person name="Galisteo C."/>
            <person name="Sanchez-Porro C."/>
            <person name="Ventosa A."/>
        </authorList>
    </citation>
    <scope>NUCLEOTIDE SEQUENCE [LARGE SCALE GENOMIC DNA]</scope>
    <source>
        <strain evidence="2 3">S1BR25-6</strain>
    </source>
</reference>
<keyword evidence="3" id="KW-1185">Reference proteome</keyword>
<evidence type="ECO:0000313" key="3">
    <source>
        <dbReference type="Proteomes" id="UP001257060"/>
    </source>
</evidence>
<accession>A0ABU2GMC6</accession>
<name>A0ABU2GMC6_9EURY</name>
<comment type="caution">
    <text evidence="2">The sequence shown here is derived from an EMBL/GenBank/DDBJ whole genome shotgun (WGS) entry which is preliminary data.</text>
</comment>
<sequence length="147" mass="15772">MNTRWISFVRNATLATVLLTGLYGLRAVAPLGTVLLMFNPVRVTTILWIVYPEAFEPVVFIAELFILGLVGTTAAHLVHRWATDAQHASWHLGVAGALSIVGVHWVKWAIKFAGTTHTDTAPVVITGVSGLILLGLAGWFAGSGTQK</sequence>
<dbReference type="RefSeq" id="WP_310926269.1">
    <property type="nucleotide sequence ID" value="NZ_JAMQOP010000007.1"/>
</dbReference>
<dbReference type="Proteomes" id="UP001257060">
    <property type="component" value="Unassembled WGS sequence"/>
</dbReference>
<keyword evidence="1" id="KW-0812">Transmembrane</keyword>
<feature type="transmembrane region" description="Helical" evidence="1">
    <location>
        <begin position="12"/>
        <end position="38"/>
    </location>
</feature>
<dbReference type="EMBL" id="JAMQOP010000007">
    <property type="protein sequence ID" value="MDS0301374.1"/>
    <property type="molecule type" value="Genomic_DNA"/>
</dbReference>
<feature type="transmembrane region" description="Helical" evidence="1">
    <location>
        <begin position="90"/>
        <end position="110"/>
    </location>
</feature>
<evidence type="ECO:0000256" key="1">
    <source>
        <dbReference type="SAM" id="Phobius"/>
    </source>
</evidence>
<feature type="transmembrane region" description="Helical" evidence="1">
    <location>
        <begin position="58"/>
        <end position="78"/>
    </location>
</feature>
<protein>
    <submittedName>
        <fullName evidence="2">Uncharacterized protein</fullName>
    </submittedName>
</protein>
<proteinExistence type="predicted"/>
<gene>
    <name evidence="2" type="ORF">NDI76_21820</name>
</gene>
<feature type="transmembrane region" description="Helical" evidence="1">
    <location>
        <begin position="122"/>
        <end position="142"/>
    </location>
</feature>
<organism evidence="2 3">
    <name type="scientific">Halogeometricum salsisoli</name>
    <dbReference type="NCBI Taxonomy" id="2950536"/>
    <lineage>
        <taxon>Archaea</taxon>
        <taxon>Methanobacteriati</taxon>
        <taxon>Methanobacteriota</taxon>
        <taxon>Stenosarchaea group</taxon>
        <taxon>Halobacteria</taxon>
        <taxon>Halobacteriales</taxon>
        <taxon>Haloferacaceae</taxon>
        <taxon>Halogeometricum</taxon>
    </lineage>
</organism>
<keyword evidence="1" id="KW-0472">Membrane</keyword>
<keyword evidence="1" id="KW-1133">Transmembrane helix</keyword>